<name>A0A1I4Z1V2_9PROT</name>
<organism evidence="2 3">
    <name type="scientific">Nitrosospira briensis</name>
    <dbReference type="NCBI Taxonomy" id="35799"/>
    <lineage>
        <taxon>Bacteria</taxon>
        <taxon>Pseudomonadati</taxon>
        <taxon>Pseudomonadota</taxon>
        <taxon>Betaproteobacteria</taxon>
        <taxon>Nitrosomonadales</taxon>
        <taxon>Nitrosomonadaceae</taxon>
        <taxon>Nitrosospira</taxon>
    </lineage>
</organism>
<reference evidence="3" key="1">
    <citation type="submission" date="2016-10" db="EMBL/GenBank/DDBJ databases">
        <authorList>
            <person name="Varghese N."/>
        </authorList>
    </citation>
    <scope>NUCLEOTIDE SEQUENCE [LARGE SCALE GENOMIC DNA]</scope>
    <source>
        <strain evidence="3">Nsp8</strain>
    </source>
</reference>
<sequence>MTDSSFLIISSAVLLGLIWLIVSIFKKVARGEIGISVNAALLMTLAAILLIPFAMNFSAHLISGMMHSPGATVTSDSESGHH</sequence>
<feature type="transmembrane region" description="Helical" evidence="1">
    <location>
        <begin position="37"/>
        <end position="59"/>
    </location>
</feature>
<evidence type="ECO:0000313" key="3">
    <source>
        <dbReference type="Proteomes" id="UP000183107"/>
    </source>
</evidence>
<proteinExistence type="predicted"/>
<dbReference type="EMBL" id="FOVJ01000001">
    <property type="protein sequence ID" value="SFN44222.1"/>
    <property type="molecule type" value="Genomic_DNA"/>
</dbReference>
<keyword evidence="1" id="KW-1133">Transmembrane helix</keyword>
<dbReference type="RefSeq" id="WP_074795143.1">
    <property type="nucleotide sequence ID" value="NZ_FOVJ01000001.1"/>
</dbReference>
<keyword evidence="1" id="KW-0812">Transmembrane</keyword>
<gene>
    <name evidence="2" type="ORF">SAMN05216386_0985</name>
</gene>
<dbReference type="AlphaFoldDB" id="A0A1I4Z1V2"/>
<dbReference type="Proteomes" id="UP000183107">
    <property type="component" value="Unassembled WGS sequence"/>
</dbReference>
<dbReference type="OrthoDB" id="8566141at2"/>
<keyword evidence="1" id="KW-0472">Membrane</keyword>
<feature type="transmembrane region" description="Helical" evidence="1">
    <location>
        <begin position="6"/>
        <end position="25"/>
    </location>
</feature>
<evidence type="ECO:0000313" key="2">
    <source>
        <dbReference type="EMBL" id="SFN44222.1"/>
    </source>
</evidence>
<protein>
    <submittedName>
        <fullName evidence="2">Uncharacterized protein</fullName>
    </submittedName>
</protein>
<accession>A0A1I4Z1V2</accession>
<evidence type="ECO:0000256" key="1">
    <source>
        <dbReference type="SAM" id="Phobius"/>
    </source>
</evidence>
<keyword evidence="3" id="KW-1185">Reference proteome</keyword>